<keyword evidence="1" id="KW-0812">Transmembrane</keyword>
<accession>A0A1V4DDA9</accession>
<protein>
    <submittedName>
        <fullName evidence="2">Uncharacterized protein</fullName>
    </submittedName>
</protein>
<sequence>MTPMVVERRARREEFSEPCTITDRTFFTQRDGSAPAVHLYVTIPCLVIAAVFLAKHQARLP</sequence>
<comment type="caution">
    <text evidence="2">The sequence shown here is derived from an EMBL/GenBank/DDBJ whole genome shotgun (WGS) entry which is preliminary data.</text>
</comment>
<reference evidence="2" key="1">
    <citation type="submission" date="2016-12" db="EMBL/GenBank/DDBJ databases">
        <title>Genome sequence of Streptomyces antioxidans MUSC 164.</title>
        <authorList>
            <person name="Lee L.-H."/>
            <person name="Ser H.-L."/>
        </authorList>
    </citation>
    <scope>NUCLEOTIDE SEQUENCE [LARGE SCALE GENOMIC DNA]</scope>
    <source>
        <strain evidence="2">MUSC 164</strain>
    </source>
</reference>
<organism evidence="2 3">
    <name type="scientific">Streptomyces antioxidans</name>
    <dbReference type="NCBI Taxonomy" id="1507734"/>
    <lineage>
        <taxon>Bacteria</taxon>
        <taxon>Bacillati</taxon>
        <taxon>Actinomycetota</taxon>
        <taxon>Actinomycetes</taxon>
        <taxon>Kitasatosporales</taxon>
        <taxon>Streptomycetaceae</taxon>
        <taxon>Streptomyces</taxon>
    </lineage>
</organism>
<dbReference type="AlphaFoldDB" id="A0A1V4DDA9"/>
<evidence type="ECO:0000256" key="1">
    <source>
        <dbReference type="SAM" id="Phobius"/>
    </source>
</evidence>
<gene>
    <name evidence="2" type="ORF">VT50_0201295</name>
</gene>
<feature type="transmembrane region" description="Helical" evidence="1">
    <location>
        <begin position="37"/>
        <end position="54"/>
    </location>
</feature>
<proteinExistence type="predicted"/>
<keyword evidence="1" id="KW-0472">Membrane</keyword>
<name>A0A1V4DDA9_9ACTN</name>
<dbReference type="Proteomes" id="UP000033615">
    <property type="component" value="Unassembled WGS sequence"/>
</dbReference>
<evidence type="ECO:0000313" key="3">
    <source>
        <dbReference type="Proteomes" id="UP000033615"/>
    </source>
</evidence>
<keyword evidence="1" id="KW-1133">Transmembrane helix</keyword>
<keyword evidence="3" id="KW-1185">Reference proteome</keyword>
<evidence type="ECO:0000313" key="2">
    <source>
        <dbReference type="EMBL" id="OPF84685.1"/>
    </source>
</evidence>
<dbReference type="EMBL" id="LAKD02000001">
    <property type="protein sequence ID" value="OPF84685.1"/>
    <property type="molecule type" value="Genomic_DNA"/>
</dbReference>